<keyword evidence="3" id="KW-1185">Reference proteome</keyword>
<protein>
    <submittedName>
        <fullName evidence="2">Uncharacterized protein</fullName>
    </submittedName>
</protein>
<evidence type="ECO:0000313" key="3">
    <source>
        <dbReference type="Proteomes" id="UP000582643"/>
    </source>
</evidence>
<feature type="compositionally biased region" description="Basic and acidic residues" evidence="1">
    <location>
        <begin position="146"/>
        <end position="173"/>
    </location>
</feature>
<proteinExistence type="predicted"/>
<feature type="region of interest" description="Disordered" evidence="1">
    <location>
        <begin position="217"/>
        <end position="253"/>
    </location>
</feature>
<accession>A0A7W7U4X6</accession>
<feature type="compositionally biased region" description="Basic and acidic residues" evidence="1">
    <location>
        <begin position="35"/>
        <end position="61"/>
    </location>
</feature>
<dbReference type="EMBL" id="JACHJY010000009">
    <property type="protein sequence ID" value="MBB4985163.1"/>
    <property type="molecule type" value="Genomic_DNA"/>
</dbReference>
<feature type="region of interest" description="Disordered" evidence="1">
    <location>
        <begin position="22"/>
        <end position="67"/>
    </location>
</feature>
<comment type="caution">
    <text evidence="2">The sequence shown here is derived from an EMBL/GenBank/DDBJ whole genome shotgun (WGS) entry which is preliminary data.</text>
</comment>
<evidence type="ECO:0000256" key="1">
    <source>
        <dbReference type="SAM" id="MobiDB-lite"/>
    </source>
</evidence>
<gene>
    <name evidence="2" type="ORF">GGE06_006113</name>
</gene>
<dbReference type="AlphaFoldDB" id="A0A7W7U4X6"/>
<feature type="region of interest" description="Disordered" evidence="1">
    <location>
        <begin position="87"/>
        <end position="201"/>
    </location>
</feature>
<sequence>MPDEMRDGELGELMRAALREESVAGGEKGALAAFREARDAGLHTSRPTRDRDDWTPAEERRRPRRSLKTAVAALVASVTLGGVAVATGDLPEPFLGTTAPTSEPSPATHSAPGTDPAPASASASAERGATAGATRTPPPGTTAPLRPEKDPPELPGRSREALCDAFEKTEGEAKGNGNGNGKAKTKAGAPPSTARQRLVAAAGGEEFVAEYCGHELRPARDPSAAPRPNDGTGRAGSWAGPGRGDAHARADRP</sequence>
<reference evidence="2 3" key="1">
    <citation type="submission" date="2020-08" db="EMBL/GenBank/DDBJ databases">
        <title>Genomic Encyclopedia of Type Strains, Phase III (KMG-III): the genomes of soil and plant-associated and newly described type strains.</title>
        <authorList>
            <person name="Whitman W."/>
        </authorList>
    </citation>
    <scope>NUCLEOTIDE SEQUENCE [LARGE SCALE GENOMIC DNA]</scope>
    <source>
        <strain evidence="2 3">SFB5A</strain>
    </source>
</reference>
<name>A0A7W7U4X6_9ACTN</name>
<dbReference type="Proteomes" id="UP000582643">
    <property type="component" value="Unassembled WGS sequence"/>
</dbReference>
<feature type="compositionally biased region" description="Basic and acidic residues" evidence="1">
    <location>
        <begin position="244"/>
        <end position="253"/>
    </location>
</feature>
<evidence type="ECO:0000313" key="2">
    <source>
        <dbReference type="EMBL" id="MBB4985163.1"/>
    </source>
</evidence>
<organism evidence="2 3">
    <name type="scientific">Streptomyces nymphaeiformis</name>
    <dbReference type="NCBI Taxonomy" id="2663842"/>
    <lineage>
        <taxon>Bacteria</taxon>
        <taxon>Bacillati</taxon>
        <taxon>Actinomycetota</taxon>
        <taxon>Actinomycetes</taxon>
        <taxon>Kitasatosporales</taxon>
        <taxon>Streptomycetaceae</taxon>
        <taxon>Streptomyces</taxon>
    </lineage>
</organism>
<dbReference type="RefSeq" id="WP_184932314.1">
    <property type="nucleotide sequence ID" value="NZ_JACHJY010000009.1"/>
</dbReference>
<feature type="compositionally biased region" description="Low complexity" evidence="1">
    <location>
        <begin position="97"/>
        <end position="135"/>
    </location>
</feature>